<name>A0AAN4ZNV1_9BILA</name>
<accession>A0AAN4ZNV1</accession>
<comment type="caution">
    <text evidence="1">The sequence shown here is derived from an EMBL/GenBank/DDBJ whole genome shotgun (WGS) entry which is preliminary data.</text>
</comment>
<keyword evidence="2" id="KW-1185">Reference proteome</keyword>
<sequence>MFRVLGKSSGATCNVSGDYSKFEHQMLLFEKSNATSLHIEFFLSNEVGSEAEFISYIISNVSFHHLYLHITITRFYRGNWSDVTNVVGVRNMEIACVDLVFSFG</sequence>
<gene>
    <name evidence="1" type="ORF">PMAYCL1PPCAC_11245</name>
</gene>
<protein>
    <submittedName>
        <fullName evidence="1">Uncharacterized protein</fullName>
    </submittedName>
</protein>
<dbReference type="AlphaFoldDB" id="A0AAN4ZNV1"/>
<dbReference type="EMBL" id="BTRK01000003">
    <property type="protein sequence ID" value="GMR41050.1"/>
    <property type="molecule type" value="Genomic_DNA"/>
</dbReference>
<evidence type="ECO:0000313" key="1">
    <source>
        <dbReference type="EMBL" id="GMR41050.1"/>
    </source>
</evidence>
<evidence type="ECO:0000313" key="2">
    <source>
        <dbReference type="Proteomes" id="UP001328107"/>
    </source>
</evidence>
<proteinExistence type="predicted"/>
<organism evidence="1 2">
    <name type="scientific">Pristionchus mayeri</name>
    <dbReference type="NCBI Taxonomy" id="1317129"/>
    <lineage>
        <taxon>Eukaryota</taxon>
        <taxon>Metazoa</taxon>
        <taxon>Ecdysozoa</taxon>
        <taxon>Nematoda</taxon>
        <taxon>Chromadorea</taxon>
        <taxon>Rhabditida</taxon>
        <taxon>Rhabditina</taxon>
        <taxon>Diplogasteromorpha</taxon>
        <taxon>Diplogasteroidea</taxon>
        <taxon>Neodiplogasteridae</taxon>
        <taxon>Pristionchus</taxon>
    </lineage>
</organism>
<reference evidence="2" key="1">
    <citation type="submission" date="2022-10" db="EMBL/GenBank/DDBJ databases">
        <title>Genome assembly of Pristionchus species.</title>
        <authorList>
            <person name="Yoshida K."/>
            <person name="Sommer R.J."/>
        </authorList>
    </citation>
    <scope>NUCLEOTIDE SEQUENCE [LARGE SCALE GENOMIC DNA]</scope>
    <source>
        <strain evidence="2">RS5460</strain>
    </source>
</reference>
<dbReference type="Proteomes" id="UP001328107">
    <property type="component" value="Unassembled WGS sequence"/>
</dbReference>
<feature type="non-terminal residue" evidence="1">
    <location>
        <position position="104"/>
    </location>
</feature>